<gene>
    <name evidence="1" type="ORF">AsAng_0030880</name>
</gene>
<dbReference type="KEGG" id="aup:AsAng_0030880"/>
<accession>A0A915YG11</accession>
<keyword evidence="2" id="KW-1185">Reference proteome</keyword>
<evidence type="ECO:0000313" key="2">
    <source>
        <dbReference type="Proteomes" id="UP001060919"/>
    </source>
</evidence>
<name>A0A915YG11_9BACT</name>
<dbReference type="AlphaFoldDB" id="A0A915YG11"/>
<dbReference type="RefSeq" id="WP_264793441.1">
    <property type="nucleotide sequence ID" value="NZ_AP026867.1"/>
</dbReference>
<dbReference type="Proteomes" id="UP001060919">
    <property type="component" value="Chromosome"/>
</dbReference>
<protein>
    <submittedName>
        <fullName evidence="1">Uncharacterized protein</fullName>
    </submittedName>
</protein>
<dbReference type="EMBL" id="AP026867">
    <property type="protein sequence ID" value="BDS12367.1"/>
    <property type="molecule type" value="Genomic_DNA"/>
</dbReference>
<evidence type="ECO:0000313" key="1">
    <source>
        <dbReference type="EMBL" id="BDS12367.1"/>
    </source>
</evidence>
<reference evidence="1" key="1">
    <citation type="submission" date="2022-09" db="EMBL/GenBank/DDBJ databases">
        <title>Aureispira anguillicida sp. nov., isolated from Leptocephalus of Japanese eel Anguilla japonica.</title>
        <authorList>
            <person name="Yuasa K."/>
            <person name="Mekata T."/>
            <person name="Ikunari K."/>
        </authorList>
    </citation>
    <scope>NUCLEOTIDE SEQUENCE</scope>
    <source>
        <strain evidence="1">EL160426</strain>
    </source>
</reference>
<organism evidence="1 2">
    <name type="scientific">Aureispira anguillae</name>
    <dbReference type="NCBI Taxonomy" id="2864201"/>
    <lineage>
        <taxon>Bacteria</taxon>
        <taxon>Pseudomonadati</taxon>
        <taxon>Bacteroidota</taxon>
        <taxon>Saprospiria</taxon>
        <taxon>Saprospirales</taxon>
        <taxon>Saprospiraceae</taxon>
        <taxon>Aureispira</taxon>
    </lineage>
</organism>
<sequence length="163" mass="19052">MASSSGSKPEFKLKKDSLTYLLIKTSNSSTPIKRYSLDYRTPNHPALGVDRLERVFIKGKAFEWAVLYDNKTNQIQAYYHPKTQDQQLSKDKFQMLLGKVKLKLYIIYTAAYKLKTGRTKGLSMPIQELTEIPQYWNQDVERIMVYENGKHTQNFIKGQFFKL</sequence>
<proteinExistence type="predicted"/>